<evidence type="ECO:0000313" key="2">
    <source>
        <dbReference type="EMBL" id="KAF9630456.1"/>
    </source>
</evidence>
<proteinExistence type="predicted"/>
<accession>A0A8H7MCN2</accession>
<protein>
    <submittedName>
        <fullName evidence="2">Uncharacterized protein</fullName>
    </submittedName>
</protein>
<reference evidence="2" key="2">
    <citation type="journal article" date="2018" name="DNA Res.">
        <title>Comparative genome and transcriptome analyses reveal adaptations to opportunistic infections in woody plant degrading pathogens of Botryosphaeriaceae.</title>
        <authorList>
            <person name="Yan J.Y."/>
            <person name="Zhao W.S."/>
            <person name="Chen Z."/>
            <person name="Xing Q.K."/>
            <person name="Zhang W."/>
            <person name="Chethana K.W.T."/>
            <person name="Xue M.F."/>
            <person name="Xu J.P."/>
            <person name="Phillips A.J.L."/>
            <person name="Wang Y."/>
            <person name="Liu J.H."/>
            <person name="Liu M."/>
            <person name="Zhou Y."/>
            <person name="Jayawardena R.S."/>
            <person name="Manawasinghe I.S."/>
            <person name="Huang J.B."/>
            <person name="Qiao G.H."/>
            <person name="Fu C.Y."/>
            <person name="Guo F.F."/>
            <person name="Dissanayake A.J."/>
            <person name="Peng Y.L."/>
            <person name="Hyde K.D."/>
            <person name="Li X.H."/>
        </authorList>
    </citation>
    <scope>NUCLEOTIDE SEQUENCE</scope>
    <source>
        <strain evidence="2">CSS-01s</strain>
    </source>
</reference>
<keyword evidence="1" id="KW-1133">Transmembrane helix</keyword>
<evidence type="ECO:0000313" key="3">
    <source>
        <dbReference type="Proteomes" id="UP000627934"/>
    </source>
</evidence>
<dbReference type="AlphaFoldDB" id="A0A8H7MCN2"/>
<gene>
    <name evidence="2" type="ORF">BFW01_g1018</name>
</gene>
<name>A0A8H7MCN2_9PEZI</name>
<organism evidence="2 3">
    <name type="scientific">Lasiodiplodia theobromae</name>
    <dbReference type="NCBI Taxonomy" id="45133"/>
    <lineage>
        <taxon>Eukaryota</taxon>
        <taxon>Fungi</taxon>
        <taxon>Dikarya</taxon>
        <taxon>Ascomycota</taxon>
        <taxon>Pezizomycotina</taxon>
        <taxon>Dothideomycetes</taxon>
        <taxon>Dothideomycetes incertae sedis</taxon>
        <taxon>Botryosphaeriales</taxon>
        <taxon>Botryosphaeriaceae</taxon>
        <taxon>Lasiodiplodia</taxon>
    </lineage>
</organism>
<comment type="caution">
    <text evidence="2">The sequence shown here is derived from an EMBL/GenBank/DDBJ whole genome shotgun (WGS) entry which is preliminary data.</text>
</comment>
<feature type="transmembrane region" description="Helical" evidence="1">
    <location>
        <begin position="414"/>
        <end position="437"/>
    </location>
</feature>
<keyword evidence="1" id="KW-0472">Membrane</keyword>
<dbReference type="Proteomes" id="UP000627934">
    <property type="component" value="Unassembled WGS sequence"/>
</dbReference>
<keyword evidence="1" id="KW-0812">Transmembrane</keyword>
<reference evidence="2" key="1">
    <citation type="submission" date="2016-08" db="EMBL/GenBank/DDBJ databases">
        <authorList>
            <person name="Yan J."/>
        </authorList>
    </citation>
    <scope>NUCLEOTIDE SEQUENCE</scope>
    <source>
        <strain evidence="2">CSS-01s</strain>
    </source>
</reference>
<feature type="transmembrane region" description="Helical" evidence="1">
    <location>
        <begin position="27"/>
        <end position="50"/>
    </location>
</feature>
<evidence type="ECO:0000256" key="1">
    <source>
        <dbReference type="SAM" id="Phobius"/>
    </source>
</evidence>
<sequence length="517" mass="58602">MRHSNTGPVASVRQFWKNLEGLKGIKVFLIVAFLALSSLVSQFTSTLLLWDVRTREVRGFPSTNETRVGFSLQDYVDAFPASLSKDHDHWASAPRGFAPVAEWAERPSSLPDSVADTGPTARALLPLDLQNLPVASYEGTAALFDARVATRGLNEVPVPQDWQEQSELNVSEHERGTWLEYTPRNSNDYSITVSLCFDAMYHFLPSERLYHAQDFPIKAHKKELDKFRDLIPTWDFNRERFDTTNLRHYLGAMSSIRIDRGVFELDMRPIKDRMKGYIEQWNPNRNLHSTDWHGLKMNLSSSFDLKTITSDFLNSLVWNPIVGPGAQKASSTEPPWMVYFCDTCNQTTTSLDPGWTALVNDVLHDTDDPALAWQALTTSLMSAAYHDWLHIFTRSEPVSTSLIMSRQVPSFSTGFLIVVANLLLYLFLFAAALVCFIRETRYSRLNNAWQAISQLVAPETEMILERGTNANDEDVQRWIRASGRETVRFGVQKVPEMDRVCVAQVVTDAGGLKVRDE</sequence>
<dbReference type="EMBL" id="MDYX01000040">
    <property type="protein sequence ID" value="KAF9630456.1"/>
    <property type="molecule type" value="Genomic_DNA"/>
</dbReference>